<evidence type="ECO:0000313" key="2">
    <source>
        <dbReference type="Proteomes" id="UP001156905"/>
    </source>
</evidence>
<proteinExistence type="predicted"/>
<keyword evidence="2" id="KW-1185">Reference proteome</keyword>
<protein>
    <submittedName>
        <fullName evidence="1">Uncharacterized protein</fullName>
    </submittedName>
</protein>
<comment type="caution">
    <text evidence="1">The sequence shown here is derived from an EMBL/GenBank/DDBJ whole genome shotgun (WGS) entry which is preliminary data.</text>
</comment>
<accession>A0ABQ6BAV1</accession>
<organism evidence="1 2">
    <name type="scientific">Bradyrhizobium iriomotense</name>
    <dbReference type="NCBI Taxonomy" id="441950"/>
    <lineage>
        <taxon>Bacteria</taxon>
        <taxon>Pseudomonadati</taxon>
        <taxon>Pseudomonadota</taxon>
        <taxon>Alphaproteobacteria</taxon>
        <taxon>Hyphomicrobiales</taxon>
        <taxon>Nitrobacteraceae</taxon>
        <taxon>Bradyrhizobium</taxon>
    </lineage>
</organism>
<gene>
    <name evidence="1" type="ORF">GCM10007857_75410</name>
</gene>
<evidence type="ECO:0000313" key="1">
    <source>
        <dbReference type="EMBL" id="GLR90825.1"/>
    </source>
</evidence>
<dbReference type="Proteomes" id="UP001156905">
    <property type="component" value="Unassembled WGS sequence"/>
</dbReference>
<sequence>MPATAATAHMLIRFCVATDSVDAAEAHGEIAFDFLRFGLCGVVFVDIAFPRCGSGRLAA</sequence>
<reference evidence="2" key="1">
    <citation type="journal article" date="2019" name="Int. J. Syst. Evol. Microbiol.">
        <title>The Global Catalogue of Microorganisms (GCM) 10K type strain sequencing project: providing services to taxonomists for standard genome sequencing and annotation.</title>
        <authorList>
            <consortium name="The Broad Institute Genomics Platform"/>
            <consortium name="The Broad Institute Genome Sequencing Center for Infectious Disease"/>
            <person name="Wu L."/>
            <person name="Ma J."/>
        </authorList>
    </citation>
    <scope>NUCLEOTIDE SEQUENCE [LARGE SCALE GENOMIC DNA]</scope>
    <source>
        <strain evidence="2">NBRC 102520</strain>
    </source>
</reference>
<name>A0ABQ6BAV1_9BRAD</name>
<dbReference type="EMBL" id="BSOW01000038">
    <property type="protein sequence ID" value="GLR90825.1"/>
    <property type="molecule type" value="Genomic_DNA"/>
</dbReference>